<dbReference type="Gene3D" id="3.40.50.10950">
    <property type="match status" value="1"/>
</dbReference>
<keyword evidence="8 12" id="KW-0963">Cytoplasm</keyword>
<dbReference type="Gene3D" id="3.40.1390.20">
    <property type="entry name" value="HprK N-terminal domain-like"/>
    <property type="match status" value="1"/>
</dbReference>
<dbReference type="Gene3D" id="3.40.50.10750">
    <property type="entry name" value="Isocitrate/Isopropylmalate dehydrogenase-like"/>
    <property type="match status" value="1"/>
</dbReference>
<comment type="subunit">
    <text evidence="5">Homohexamer.</text>
</comment>
<dbReference type="NCBIfam" id="NF004167">
    <property type="entry name" value="PRK05632.1"/>
    <property type="match status" value="1"/>
</dbReference>
<dbReference type="FunFam" id="3.40.50.10750:FF:000001">
    <property type="entry name" value="Phosphate acetyltransferase"/>
    <property type="match status" value="1"/>
</dbReference>
<dbReference type="InterPro" id="IPR010766">
    <property type="entry name" value="DRTGG"/>
</dbReference>
<feature type="coiled-coil region" evidence="13">
    <location>
        <begin position="320"/>
        <end position="347"/>
    </location>
</feature>
<dbReference type="SUPFAM" id="SSF53659">
    <property type="entry name" value="Isocitrate/Isopropylmalate dehydrogenase-like"/>
    <property type="match status" value="1"/>
</dbReference>
<dbReference type="PANTHER" id="PTHR43356">
    <property type="entry name" value="PHOSPHATE ACETYLTRANSFERASE"/>
    <property type="match status" value="1"/>
</dbReference>
<sequence length="703" mass="76744">MPYTLFVAPVGAGTGLTSVSLGLLRAFDRLGLRVAFLKPVGQPGVPIEEADRSCHFVRSMMSLQPPEPISAERMETLMGQGKRNQLMEHIVELHAKVSKNADVVIVEGLVPVPGYSFSLRLNAEIASCLNAEMLLSTSFADKGVDSYFRQLEIAARVYRSVENDTIAGWTVNKLPKGFKADHNLADINEVNQFFQNKADETSDQGMKCLGVIPFTRSLVAPRPADVARLINAEIINAGDINNRRIKRTVIFARQVANQGQEMIAGTLLVTPGDREDVIMAACLAAFNGIPLAGILLTDGQRPSGTVLDLCQKAMATGLPVMAVDLELHDTVNRLEELENEVPKDDRERMDQVMEHMASHFDSEWLRQRCQMSHNARLSPPAFRYQLIEKARAANKRIVLPEGEDPRTLQAACIAQKRGIARCVLLGDPEKIHQIAKGHYIKLDPEIEIINPLDVLEEYVEPLFELRKHKGMTPDRAREYLHDEVVLGTMMLAKNGVDGLVSGAIHTTADTIRPALQLIKTAPECKAVSSVFFMLLPEQVLVYGDCAVNPDPDAETLADIAIQSANSAEIFGIEPRVAMISYSTGSSGGGSDVEKVREATRIARERRPDLLIDGPLQYDAAAIASVAKGKAPNSPVAGRATVFVFPDLNTGNTTYKAVQRSAHVVSVGPMLQGLNKPVNDLSRGAMVEDIVFTIALTAIQAIDK</sequence>
<dbReference type="Gene3D" id="3.40.50.300">
    <property type="entry name" value="P-loop containing nucleotide triphosphate hydrolases"/>
    <property type="match status" value="1"/>
</dbReference>
<feature type="domain" description="DRTGG" evidence="15">
    <location>
        <begin position="225"/>
        <end position="336"/>
    </location>
</feature>
<evidence type="ECO:0000256" key="12">
    <source>
        <dbReference type="PIRNR" id="PIRNR006107"/>
    </source>
</evidence>
<evidence type="ECO:0000256" key="13">
    <source>
        <dbReference type="SAM" id="Coils"/>
    </source>
</evidence>
<comment type="subcellular location">
    <subcellularLocation>
        <location evidence="1 12">Cytoplasm</location>
    </subcellularLocation>
</comment>
<comment type="function">
    <text evidence="12">Involved in acetate metabolism.</text>
</comment>
<evidence type="ECO:0000256" key="5">
    <source>
        <dbReference type="ARBA" id="ARBA00011643"/>
    </source>
</evidence>
<dbReference type="InterPro" id="IPR042113">
    <property type="entry name" value="P_AcTrfase_dom1"/>
</dbReference>
<dbReference type="Pfam" id="PF07085">
    <property type="entry name" value="DRTGG"/>
    <property type="match status" value="1"/>
</dbReference>
<evidence type="ECO:0000256" key="1">
    <source>
        <dbReference type="ARBA" id="ARBA00004496"/>
    </source>
</evidence>
<keyword evidence="13" id="KW-0175">Coiled coil</keyword>
<keyword evidence="9 12" id="KW-0808">Transferase</keyword>
<dbReference type="Proteomes" id="UP000244906">
    <property type="component" value="Unassembled WGS sequence"/>
</dbReference>
<dbReference type="RefSeq" id="WP_116688744.1">
    <property type="nucleotide sequence ID" value="NZ_CAWNYD010000011.1"/>
</dbReference>
<comment type="caution">
    <text evidence="16">The sequence shown here is derived from an EMBL/GenBank/DDBJ whole genome shotgun (WGS) entry which is preliminary data.</text>
</comment>
<evidence type="ECO:0000256" key="3">
    <source>
        <dbReference type="ARBA" id="ARBA00008756"/>
    </source>
</evidence>
<keyword evidence="17" id="KW-1185">Reference proteome</keyword>
<dbReference type="InterPro" id="IPR050500">
    <property type="entry name" value="Phos_Acetyltrans/Butyryltrans"/>
</dbReference>
<dbReference type="InterPro" id="IPR016475">
    <property type="entry name" value="P-Actrans_bac"/>
</dbReference>
<accession>A0A2V1GPU8</accession>
<dbReference type="EMBL" id="QDDL01000011">
    <property type="protein sequence ID" value="PVZ64989.1"/>
    <property type="molecule type" value="Genomic_DNA"/>
</dbReference>
<evidence type="ECO:0000313" key="16">
    <source>
        <dbReference type="EMBL" id="PVZ64989.1"/>
    </source>
</evidence>
<dbReference type="EC" id="2.3.1.8" evidence="6 12"/>
<evidence type="ECO:0000256" key="2">
    <source>
        <dbReference type="ARBA" id="ARBA00004989"/>
    </source>
</evidence>
<evidence type="ECO:0000256" key="4">
    <source>
        <dbReference type="ARBA" id="ARBA00009786"/>
    </source>
</evidence>
<evidence type="ECO:0000256" key="10">
    <source>
        <dbReference type="ARBA" id="ARBA00023315"/>
    </source>
</evidence>
<dbReference type="GO" id="GO:0006085">
    <property type="term" value="P:acetyl-CoA biosynthetic process"/>
    <property type="evidence" value="ECO:0007669"/>
    <property type="project" value="UniProtKB-UniPathway"/>
</dbReference>
<dbReference type="Pfam" id="PF13500">
    <property type="entry name" value="AAA_26"/>
    <property type="match status" value="1"/>
</dbReference>
<organism evidence="16 17">
    <name type="scientific">Pelagibaculum spongiae</name>
    <dbReference type="NCBI Taxonomy" id="2080658"/>
    <lineage>
        <taxon>Bacteria</taxon>
        <taxon>Pseudomonadati</taxon>
        <taxon>Pseudomonadota</taxon>
        <taxon>Gammaproteobacteria</taxon>
        <taxon>Oceanospirillales</taxon>
        <taxon>Pelagibaculum</taxon>
    </lineage>
</organism>
<feature type="domain" description="Phosphate acetyl/butaryl transferase" evidence="14">
    <location>
        <begin position="382"/>
        <end position="697"/>
    </location>
</feature>
<evidence type="ECO:0000259" key="15">
    <source>
        <dbReference type="Pfam" id="PF07085"/>
    </source>
</evidence>
<evidence type="ECO:0000256" key="11">
    <source>
        <dbReference type="ARBA" id="ARBA00031108"/>
    </source>
</evidence>
<comment type="similarity">
    <text evidence="4 12">In the N-terminal section; belongs to the CobB/CobQ family.</text>
</comment>
<gene>
    <name evidence="16" type="ORF">DC094_19205</name>
</gene>
<dbReference type="UniPathway" id="UPA00340">
    <property type="reaction ID" value="UER00459"/>
</dbReference>
<dbReference type="PANTHER" id="PTHR43356:SF3">
    <property type="entry name" value="PHOSPHATE ACETYLTRANSFERASE"/>
    <property type="match status" value="1"/>
</dbReference>
<dbReference type="GO" id="GO:0005737">
    <property type="term" value="C:cytoplasm"/>
    <property type="evidence" value="ECO:0007669"/>
    <property type="project" value="UniProtKB-SubCell"/>
</dbReference>
<dbReference type="SUPFAM" id="SSF52540">
    <property type="entry name" value="P-loop containing nucleoside triphosphate hydrolases"/>
    <property type="match status" value="1"/>
</dbReference>
<name>A0A2V1GPU8_9GAMM</name>
<evidence type="ECO:0000256" key="7">
    <source>
        <dbReference type="ARBA" id="ARBA00021528"/>
    </source>
</evidence>
<comment type="catalytic activity">
    <reaction evidence="12">
        <text>acetyl-CoA + phosphate = acetyl phosphate + CoA</text>
        <dbReference type="Rhea" id="RHEA:19521"/>
        <dbReference type="ChEBI" id="CHEBI:22191"/>
        <dbReference type="ChEBI" id="CHEBI:43474"/>
        <dbReference type="ChEBI" id="CHEBI:57287"/>
        <dbReference type="ChEBI" id="CHEBI:57288"/>
        <dbReference type="EC" id="2.3.1.8"/>
    </reaction>
</comment>
<dbReference type="OrthoDB" id="9808984at2"/>
<dbReference type="AlphaFoldDB" id="A0A2V1GPU8"/>
<comment type="similarity">
    <text evidence="3 12">In the C-terminal section; belongs to the phosphate acetyltransferase and butyryltransferase family.</text>
</comment>
<dbReference type="InterPro" id="IPR028979">
    <property type="entry name" value="Ser_kin/Pase_Hpr-like_N_sf"/>
</dbReference>
<dbReference type="PIRSF" id="PIRSF006107">
    <property type="entry name" value="PhpActrans_proteobac"/>
    <property type="match status" value="1"/>
</dbReference>
<dbReference type="Pfam" id="PF01515">
    <property type="entry name" value="PTA_PTB"/>
    <property type="match status" value="1"/>
</dbReference>
<reference evidence="16 17" key="1">
    <citation type="submission" date="2018-04" db="EMBL/GenBank/DDBJ databases">
        <title>Thalassorhabdus spongiae gen. nov., sp. nov., isolated from a marine sponge in South-West Iceland.</title>
        <authorList>
            <person name="Knobloch S."/>
            <person name="Daussin A."/>
            <person name="Johannsson R."/>
            <person name="Marteinsson V.T."/>
        </authorList>
    </citation>
    <scope>NUCLEOTIDE SEQUENCE [LARGE SCALE GENOMIC DNA]</scope>
    <source>
        <strain evidence="16 17">Hp12</strain>
    </source>
</reference>
<comment type="domain">
    <text evidence="12">The N-terminal region seems to be important for proper quaternary structure. The C-terminal region contains the substrate-binding site.</text>
</comment>
<dbReference type="NCBIfam" id="NF007233">
    <property type="entry name" value="PRK09653.1"/>
    <property type="match status" value="1"/>
</dbReference>
<protein>
    <recommendedName>
        <fullName evidence="7 12">Phosphate acetyltransferase</fullName>
        <ecNumber evidence="6 12">2.3.1.8</ecNumber>
    </recommendedName>
    <alternativeName>
        <fullName evidence="11 12">Phosphotransacetylase</fullName>
    </alternativeName>
</protein>
<dbReference type="InterPro" id="IPR042112">
    <property type="entry name" value="P_AcTrfase_dom2"/>
</dbReference>
<evidence type="ECO:0000256" key="9">
    <source>
        <dbReference type="ARBA" id="ARBA00022679"/>
    </source>
</evidence>
<dbReference type="InterPro" id="IPR002505">
    <property type="entry name" value="PTA_PTB"/>
</dbReference>
<evidence type="ECO:0000256" key="8">
    <source>
        <dbReference type="ARBA" id="ARBA00022490"/>
    </source>
</evidence>
<comment type="pathway">
    <text evidence="2 12">Metabolic intermediate biosynthesis; acetyl-CoA biosynthesis; acetyl-CoA from acetate: step 2/2.</text>
</comment>
<dbReference type="InterPro" id="IPR004614">
    <property type="entry name" value="P_AcTrfase"/>
</dbReference>
<proteinExistence type="inferred from homology"/>
<evidence type="ECO:0000256" key="6">
    <source>
        <dbReference type="ARBA" id="ARBA00012707"/>
    </source>
</evidence>
<dbReference type="CDD" id="cd03109">
    <property type="entry name" value="DTBS"/>
    <property type="match status" value="1"/>
</dbReference>
<dbReference type="InterPro" id="IPR027417">
    <property type="entry name" value="P-loop_NTPase"/>
</dbReference>
<evidence type="ECO:0000313" key="17">
    <source>
        <dbReference type="Proteomes" id="UP000244906"/>
    </source>
</evidence>
<evidence type="ECO:0000259" key="14">
    <source>
        <dbReference type="Pfam" id="PF01515"/>
    </source>
</evidence>
<keyword evidence="10 12" id="KW-0012">Acyltransferase</keyword>
<dbReference type="GO" id="GO:0008959">
    <property type="term" value="F:phosphate acetyltransferase activity"/>
    <property type="evidence" value="ECO:0007669"/>
    <property type="project" value="UniProtKB-EC"/>
</dbReference>
<dbReference type="NCBIfam" id="TIGR00651">
    <property type="entry name" value="pta"/>
    <property type="match status" value="1"/>
</dbReference>
<dbReference type="SUPFAM" id="SSF75138">
    <property type="entry name" value="HprK N-terminal domain-like"/>
    <property type="match status" value="1"/>
</dbReference>